<gene>
    <name evidence="2" type="ORF">SCP_0102660</name>
</gene>
<evidence type="ECO:0000313" key="3">
    <source>
        <dbReference type="Proteomes" id="UP000287166"/>
    </source>
</evidence>
<sequence length="117" mass="13512">MTTVGFLWLAYIDILATVSAKSLREITFTICFPRDVHHQLAEDRIFHWAAMERALSRFERLQTVRFNFQLNVNIKDVGLEVYHAKLAEAGRVVDTKLPALRARGLLSFGEAHHVYDR</sequence>
<evidence type="ECO:0000256" key="1">
    <source>
        <dbReference type="SAM" id="SignalP"/>
    </source>
</evidence>
<dbReference type="EMBL" id="BFAD01000001">
    <property type="protein sequence ID" value="GBE77393.1"/>
    <property type="molecule type" value="Genomic_DNA"/>
</dbReference>
<evidence type="ECO:0000313" key="2">
    <source>
        <dbReference type="EMBL" id="GBE77393.1"/>
    </source>
</evidence>
<dbReference type="RefSeq" id="XP_027608306.1">
    <property type="nucleotide sequence ID" value="XM_027752505.1"/>
</dbReference>
<dbReference type="InParanoid" id="A0A401G5G2"/>
<protein>
    <submittedName>
        <fullName evidence="2">Uncharacterized protein</fullName>
    </submittedName>
</protein>
<feature type="signal peptide" evidence="1">
    <location>
        <begin position="1"/>
        <end position="20"/>
    </location>
</feature>
<keyword evidence="3" id="KW-1185">Reference proteome</keyword>
<comment type="caution">
    <text evidence="2">The sequence shown here is derived from an EMBL/GenBank/DDBJ whole genome shotgun (WGS) entry which is preliminary data.</text>
</comment>
<organism evidence="2 3">
    <name type="scientific">Sparassis crispa</name>
    <dbReference type="NCBI Taxonomy" id="139825"/>
    <lineage>
        <taxon>Eukaryota</taxon>
        <taxon>Fungi</taxon>
        <taxon>Dikarya</taxon>
        <taxon>Basidiomycota</taxon>
        <taxon>Agaricomycotina</taxon>
        <taxon>Agaricomycetes</taxon>
        <taxon>Polyporales</taxon>
        <taxon>Sparassidaceae</taxon>
        <taxon>Sparassis</taxon>
    </lineage>
</organism>
<accession>A0A401G5G2</accession>
<name>A0A401G5G2_9APHY</name>
<dbReference type="GeneID" id="38774310"/>
<reference evidence="2 3" key="1">
    <citation type="journal article" date="2018" name="Sci. Rep.">
        <title>Genome sequence of the cauliflower mushroom Sparassis crispa (Hanabiratake) and its association with beneficial usage.</title>
        <authorList>
            <person name="Kiyama R."/>
            <person name="Furutani Y."/>
            <person name="Kawaguchi K."/>
            <person name="Nakanishi T."/>
        </authorList>
    </citation>
    <scope>NUCLEOTIDE SEQUENCE [LARGE SCALE GENOMIC DNA]</scope>
</reference>
<proteinExistence type="predicted"/>
<keyword evidence="1" id="KW-0732">Signal</keyword>
<dbReference type="Proteomes" id="UP000287166">
    <property type="component" value="Unassembled WGS sequence"/>
</dbReference>
<dbReference type="AlphaFoldDB" id="A0A401G5G2"/>
<feature type="chain" id="PRO_5019442667" evidence="1">
    <location>
        <begin position="21"/>
        <end position="117"/>
    </location>
</feature>